<dbReference type="Gene3D" id="3.90.180.10">
    <property type="entry name" value="Medium-chain alcohol dehydrogenases, catalytic domain"/>
    <property type="match status" value="1"/>
</dbReference>
<reference evidence="9" key="1">
    <citation type="journal article" date="2019" name="Int. J. Syst. Evol. Microbiol.">
        <title>The Global Catalogue of Microorganisms (GCM) 10K type strain sequencing project: providing services to taxonomists for standard genome sequencing and annotation.</title>
        <authorList>
            <consortium name="The Broad Institute Genomics Platform"/>
            <consortium name="The Broad Institute Genome Sequencing Center for Infectious Disease"/>
            <person name="Wu L."/>
            <person name="Ma J."/>
        </authorList>
    </citation>
    <scope>NUCLEOTIDE SEQUENCE [LARGE SCALE GENOMIC DNA]</scope>
    <source>
        <strain evidence="9">CCUG 55995</strain>
    </source>
</reference>
<dbReference type="PANTHER" id="PTHR42813:SF2">
    <property type="entry name" value="DEHYDROGENASE, ZINC-CONTAINING, PUTATIVE (AFU_ORTHOLOGUE AFUA_2G02810)-RELATED"/>
    <property type="match status" value="1"/>
</dbReference>
<keyword evidence="2 5" id="KW-0479">Metal-binding</keyword>
<gene>
    <name evidence="8" type="ORF">ACFO0D_04025</name>
</gene>
<dbReference type="CDD" id="cd08283">
    <property type="entry name" value="FDH_like_1"/>
    <property type="match status" value="1"/>
</dbReference>
<dbReference type="EC" id="1.1.1.-" evidence="8"/>
<dbReference type="InterPro" id="IPR013149">
    <property type="entry name" value="ADH-like_C"/>
</dbReference>
<evidence type="ECO:0000256" key="2">
    <source>
        <dbReference type="ARBA" id="ARBA00022723"/>
    </source>
</evidence>
<dbReference type="Pfam" id="PF08240">
    <property type="entry name" value="ADH_N"/>
    <property type="match status" value="1"/>
</dbReference>
<proteinExistence type="inferred from homology"/>
<dbReference type="Pfam" id="PF00107">
    <property type="entry name" value="ADH_zinc_N"/>
    <property type="match status" value="1"/>
</dbReference>
<dbReference type="InterPro" id="IPR036291">
    <property type="entry name" value="NAD(P)-bd_dom_sf"/>
</dbReference>
<dbReference type="RefSeq" id="WP_380060525.1">
    <property type="nucleotide sequence ID" value="NZ_JBHSEI010000001.1"/>
</dbReference>
<dbReference type="PANTHER" id="PTHR42813">
    <property type="entry name" value="ZINC-TYPE ALCOHOL DEHYDROGENASE-LIKE"/>
    <property type="match status" value="1"/>
</dbReference>
<name>A0ABV9I5A8_9DEIO</name>
<accession>A0ABV9I5A8</accession>
<dbReference type="GO" id="GO:0016491">
    <property type="term" value="F:oxidoreductase activity"/>
    <property type="evidence" value="ECO:0007669"/>
    <property type="project" value="UniProtKB-KW"/>
</dbReference>
<dbReference type="SUPFAM" id="SSF51735">
    <property type="entry name" value="NAD(P)-binding Rossmann-fold domains"/>
    <property type="match status" value="1"/>
</dbReference>
<dbReference type="PROSITE" id="PS00059">
    <property type="entry name" value="ADH_ZINC"/>
    <property type="match status" value="1"/>
</dbReference>
<dbReference type="InterPro" id="IPR013154">
    <property type="entry name" value="ADH-like_N"/>
</dbReference>
<keyword evidence="9" id="KW-1185">Reference proteome</keyword>
<feature type="domain" description="Alcohol dehydrogenase-like N-terminal" evidence="7">
    <location>
        <begin position="25"/>
        <end position="156"/>
    </location>
</feature>
<feature type="domain" description="Alcohol dehydrogenase-like C-terminal" evidence="6">
    <location>
        <begin position="196"/>
        <end position="264"/>
    </location>
</feature>
<keyword evidence="4 8" id="KW-0560">Oxidoreductase</keyword>
<evidence type="ECO:0000259" key="6">
    <source>
        <dbReference type="Pfam" id="PF00107"/>
    </source>
</evidence>
<evidence type="ECO:0000259" key="7">
    <source>
        <dbReference type="Pfam" id="PF08240"/>
    </source>
</evidence>
<dbReference type="InterPro" id="IPR011032">
    <property type="entry name" value="GroES-like_sf"/>
</dbReference>
<comment type="similarity">
    <text evidence="5">Belongs to the zinc-containing alcohol dehydrogenase family.</text>
</comment>
<evidence type="ECO:0000313" key="9">
    <source>
        <dbReference type="Proteomes" id="UP001595952"/>
    </source>
</evidence>
<sequence>MKALVWQGVNRVGVERVPDPEILQPTDAIVRVTATAICGSDLHLVDGYVPSMVHGDILGHEFMGEVVEVGSEVRKIRKGDRVIVPFPIACGKCWYCQQGLTSLCDNSNPNPKLAETMWGHAPAGIYGYSHITGGYAGGQAQFVRTVFADANLYKVPQHLTDEQVLFLTDILPTGYMAAENCNIQPGDVVAVFGAGPVGQFAIRSAFLLGAERVIAIDRFPERLELARRAGAETIDYEKEEVFGRLKELTGGRGPDSVMDAVGLEAHGTGVLGVADAVKQTTRVLETERPHALRAAIMACRKGGTVSVPGAYGGLADKIPLGAFMNKGLTMKTGQTHVHRYLDVLLDHIVKGDIDPTQIITHRLSLDEAPHAYQIFKHKHEGCIKCVLDPWADPKDHAPVK</sequence>
<comment type="cofactor">
    <cofactor evidence="1 5">
        <name>Zn(2+)</name>
        <dbReference type="ChEBI" id="CHEBI:29105"/>
    </cofactor>
</comment>
<protein>
    <submittedName>
        <fullName evidence="8">Zinc-dependent alcohol dehydrogenase</fullName>
        <ecNumber evidence="8">1.1.1.-</ecNumber>
    </submittedName>
</protein>
<dbReference type="Gene3D" id="3.40.50.720">
    <property type="entry name" value="NAD(P)-binding Rossmann-like Domain"/>
    <property type="match status" value="1"/>
</dbReference>
<dbReference type="EMBL" id="JBHSEI010000001">
    <property type="protein sequence ID" value="MFC4637507.1"/>
    <property type="molecule type" value="Genomic_DNA"/>
</dbReference>
<keyword evidence="3 5" id="KW-0862">Zinc</keyword>
<evidence type="ECO:0000256" key="3">
    <source>
        <dbReference type="ARBA" id="ARBA00022833"/>
    </source>
</evidence>
<organism evidence="8 9">
    <name type="scientific">Deinococcus hohokamensis</name>
    <dbReference type="NCBI Taxonomy" id="309883"/>
    <lineage>
        <taxon>Bacteria</taxon>
        <taxon>Thermotogati</taxon>
        <taxon>Deinococcota</taxon>
        <taxon>Deinococci</taxon>
        <taxon>Deinococcales</taxon>
        <taxon>Deinococcaceae</taxon>
        <taxon>Deinococcus</taxon>
    </lineage>
</organism>
<evidence type="ECO:0000256" key="4">
    <source>
        <dbReference type="ARBA" id="ARBA00023002"/>
    </source>
</evidence>
<dbReference type="SUPFAM" id="SSF50129">
    <property type="entry name" value="GroES-like"/>
    <property type="match status" value="1"/>
</dbReference>
<evidence type="ECO:0000256" key="5">
    <source>
        <dbReference type="RuleBase" id="RU361277"/>
    </source>
</evidence>
<evidence type="ECO:0000313" key="8">
    <source>
        <dbReference type="EMBL" id="MFC4637507.1"/>
    </source>
</evidence>
<dbReference type="InterPro" id="IPR002328">
    <property type="entry name" value="ADH_Zn_CS"/>
</dbReference>
<dbReference type="Proteomes" id="UP001595952">
    <property type="component" value="Unassembled WGS sequence"/>
</dbReference>
<evidence type="ECO:0000256" key="1">
    <source>
        <dbReference type="ARBA" id="ARBA00001947"/>
    </source>
</evidence>
<comment type="caution">
    <text evidence="8">The sequence shown here is derived from an EMBL/GenBank/DDBJ whole genome shotgun (WGS) entry which is preliminary data.</text>
</comment>